<dbReference type="Proteomes" id="UP000178501">
    <property type="component" value="Unassembled WGS sequence"/>
</dbReference>
<feature type="transmembrane region" description="Helical" evidence="1">
    <location>
        <begin position="20"/>
        <end position="42"/>
    </location>
</feature>
<protein>
    <submittedName>
        <fullName evidence="4">Uncharacterized protein</fullName>
    </submittedName>
</protein>
<sequence>MFPAFSNFFGLNWESLLLQPNFIIGALAVLAVLFAVILLFLIRAILQTSGYIASAFQKTVIAVLVPKEAADLAEKEATIDELRNQIAIAEGWLSTFGGLRAQRGLKPWFFGRSDHFSLEIICQQGEISFYVSVPHYLKDNMEQQILAQYPEAHLEEVQDYNIFSPQGEISAGYLKFTRAYIFPIKTYKTLNSDPLNAVTNSLSKIDKQDGVAIQIICRSAKKQWHKKGSQVAVDMQKGKTLEAAMAKGGLNFSAIFDLFRAKTAEQAQQEKNKPQRTLSPMEQELVKGLEEKTSKAGLDCNVRIVASAKTKAKADSYLDNVVSSFSQFNFYQYGNSFKFFPDSSVKMINDFIYRHYRERQKAILNVEELTSLYHFPTPFLDTPNIKWLLAKKLPAPGNLPQAGLLLGENFYRGIKTDIYLQPDDRRRHMYIIGMTGTGKSVLMSNLAIQDIKNGQGVCVIDPHGSLVEDILPQIPKERAEDVIYFNPADIDRPIGLNMLEAQTPEQQDFAIQEMIAIFYKLVTDPSMIGPMFEHNMRNAMLTLMADTEHPGTIAEIPRIFTDKEFQKYKLSKVTDPMVRSFWEQEMAKTSDFHKSEMLGYLISKVGRFIENAMIRNIIGQPKSGFSFREAMDQKKILLVNLAKGTTGEVNSNLLGLIIVAKLQMAALTRTDIPEEQRHDFYLYIDEFQNFITDSVATILAEARKYKLNLILAHQYIGQLTEGSGPEGKSYGSKIKDAIFGNVGTMVSFRIGPEDAELIAKQMAPVVSEYDLINIERFNAYIRPLIDNQPLKAFNLRTLAPIKGDLAAAEE</sequence>
<dbReference type="AlphaFoldDB" id="A0A1G1YC73"/>
<dbReference type="InterPro" id="IPR058441">
    <property type="entry name" value="DUF8128"/>
</dbReference>
<organism evidence="4 5">
    <name type="scientific">Candidatus Buchananbacteria bacterium RIFCSPHIGHO2_02_FULL_45_11b</name>
    <dbReference type="NCBI Taxonomy" id="1797541"/>
    <lineage>
        <taxon>Bacteria</taxon>
        <taxon>Candidatus Buchananiibacteriota</taxon>
    </lineage>
</organism>
<evidence type="ECO:0000259" key="3">
    <source>
        <dbReference type="Pfam" id="PF26449"/>
    </source>
</evidence>
<dbReference type="InterPro" id="IPR051162">
    <property type="entry name" value="T4SS_component"/>
</dbReference>
<dbReference type="PANTHER" id="PTHR30121">
    <property type="entry name" value="UNCHARACTERIZED PROTEIN YJGR-RELATED"/>
    <property type="match status" value="1"/>
</dbReference>
<evidence type="ECO:0000256" key="1">
    <source>
        <dbReference type="SAM" id="Phobius"/>
    </source>
</evidence>
<feature type="domain" description="DUF8128" evidence="3">
    <location>
        <begin position="112"/>
        <end position="387"/>
    </location>
</feature>
<name>A0A1G1YC73_9BACT</name>
<evidence type="ECO:0000313" key="5">
    <source>
        <dbReference type="Proteomes" id="UP000178501"/>
    </source>
</evidence>
<evidence type="ECO:0000313" key="4">
    <source>
        <dbReference type="EMBL" id="OGY49889.1"/>
    </source>
</evidence>
<dbReference type="EMBL" id="MHIK01000070">
    <property type="protein sequence ID" value="OGY49889.1"/>
    <property type="molecule type" value="Genomic_DNA"/>
</dbReference>
<keyword evidence="1" id="KW-0472">Membrane</keyword>
<dbReference type="SUPFAM" id="SSF52540">
    <property type="entry name" value="P-loop containing nucleoside triphosphate hydrolases"/>
    <property type="match status" value="1"/>
</dbReference>
<gene>
    <name evidence="4" type="ORF">A3J65_03205</name>
</gene>
<dbReference type="Gene3D" id="3.40.50.300">
    <property type="entry name" value="P-loop containing nucleotide triphosphate hydrolases"/>
    <property type="match status" value="2"/>
</dbReference>
<reference evidence="4 5" key="1">
    <citation type="journal article" date="2016" name="Nat. Commun.">
        <title>Thousands of microbial genomes shed light on interconnected biogeochemical processes in an aquifer system.</title>
        <authorList>
            <person name="Anantharaman K."/>
            <person name="Brown C.T."/>
            <person name="Hug L.A."/>
            <person name="Sharon I."/>
            <person name="Castelle C.J."/>
            <person name="Probst A.J."/>
            <person name="Thomas B.C."/>
            <person name="Singh A."/>
            <person name="Wilkins M.J."/>
            <person name="Karaoz U."/>
            <person name="Brodie E.L."/>
            <person name="Williams K.H."/>
            <person name="Hubbard S.S."/>
            <person name="Banfield J.F."/>
        </authorList>
    </citation>
    <scope>NUCLEOTIDE SEQUENCE [LARGE SCALE GENOMIC DNA]</scope>
</reference>
<dbReference type="CDD" id="cd01127">
    <property type="entry name" value="TrwB_TraG_TraD_VirD4"/>
    <property type="match status" value="1"/>
</dbReference>
<dbReference type="PANTHER" id="PTHR30121:SF11">
    <property type="entry name" value="AAA+ ATPASE DOMAIN-CONTAINING PROTEIN"/>
    <property type="match status" value="1"/>
</dbReference>
<feature type="domain" description="Type IV secretion system coupling protein TraD DNA-binding" evidence="2">
    <location>
        <begin position="420"/>
        <end position="756"/>
    </location>
</feature>
<comment type="caution">
    <text evidence="4">The sequence shown here is derived from an EMBL/GenBank/DDBJ whole genome shotgun (WGS) entry which is preliminary data.</text>
</comment>
<keyword evidence="1" id="KW-1133">Transmembrane helix</keyword>
<dbReference type="Pfam" id="PF10412">
    <property type="entry name" value="TrwB_AAD_bind"/>
    <property type="match status" value="1"/>
</dbReference>
<feature type="non-terminal residue" evidence="4">
    <location>
        <position position="810"/>
    </location>
</feature>
<accession>A0A1G1YC73</accession>
<dbReference type="Pfam" id="PF26449">
    <property type="entry name" value="DUF8128"/>
    <property type="match status" value="1"/>
</dbReference>
<dbReference type="InterPro" id="IPR027417">
    <property type="entry name" value="P-loop_NTPase"/>
</dbReference>
<evidence type="ECO:0000259" key="2">
    <source>
        <dbReference type="Pfam" id="PF10412"/>
    </source>
</evidence>
<keyword evidence="1" id="KW-0812">Transmembrane</keyword>
<dbReference type="InterPro" id="IPR019476">
    <property type="entry name" value="T4SS_TraD_DNA-bd"/>
</dbReference>
<proteinExistence type="predicted"/>